<dbReference type="GO" id="GO:0004519">
    <property type="term" value="F:endonuclease activity"/>
    <property type="evidence" value="ECO:0007669"/>
    <property type="project" value="UniProtKB-KW"/>
</dbReference>
<keyword evidence="3" id="KW-1185">Reference proteome</keyword>
<keyword evidence="2" id="KW-0378">Hydrolase</keyword>
<gene>
    <name evidence="2" type="ORF">EDD62_1722</name>
</gene>
<proteinExistence type="predicted"/>
<accession>A0A3N5CCP7</accession>
<comment type="caution">
    <text evidence="2">The sequence shown here is derived from an EMBL/GenBank/DDBJ whole genome shotgun (WGS) entry which is preliminary data.</text>
</comment>
<evidence type="ECO:0000313" key="3">
    <source>
        <dbReference type="Proteomes" id="UP000277108"/>
    </source>
</evidence>
<evidence type="ECO:0000259" key="1">
    <source>
        <dbReference type="Pfam" id="PF13392"/>
    </source>
</evidence>
<keyword evidence="2" id="KW-0540">Nuclease</keyword>
<dbReference type="AlphaFoldDB" id="A0A3N5CCP7"/>
<feature type="domain" description="HNH nuclease" evidence="1">
    <location>
        <begin position="149"/>
        <end position="192"/>
    </location>
</feature>
<sequence length="260" mass="29537">MSEAFIEEFIKENFNDMSLKDMQKHLGVSVGKLQYISQKLGLTKRNLLDIDDFIVENYDSMTVVDMAKELGVSRGTVQRHALSLGLSKNKAFKPNKLEILLPISGLENVGITNHGRVVNMRTNKLYRTCIKDGYECFSVQNGGQIKYRRVHKVLAETFIPNPKNKEHVNHIDGNKSNNYISNLEWNTPKENANHAVLYGLVKVGEDSTSSKITENQAIHIIKLLDEGLSVNEVVEKLPYATPSIVSKLKNKSRWKHLFRK</sequence>
<keyword evidence="2" id="KW-0255">Endonuclease</keyword>
<reference evidence="2 3" key="1">
    <citation type="submission" date="2018-11" db="EMBL/GenBank/DDBJ databases">
        <title>Genomic Encyclopedia of Type Strains, Phase IV (KMG-IV): sequencing the most valuable type-strain genomes for metagenomic binning, comparative biology and taxonomic classification.</title>
        <authorList>
            <person name="Goeker M."/>
        </authorList>
    </citation>
    <scope>NUCLEOTIDE SEQUENCE [LARGE SCALE GENOMIC DNA]</scope>
    <source>
        <strain evidence="2 3">DSM 29158</strain>
    </source>
</reference>
<protein>
    <submittedName>
        <fullName evidence="2">HNH endonuclease</fullName>
    </submittedName>
</protein>
<dbReference type="Proteomes" id="UP000277108">
    <property type="component" value="Unassembled WGS sequence"/>
</dbReference>
<dbReference type="EMBL" id="RKRK01000006">
    <property type="protein sequence ID" value="RPF54761.1"/>
    <property type="molecule type" value="Genomic_DNA"/>
</dbReference>
<dbReference type="InterPro" id="IPR044925">
    <property type="entry name" value="His-Me_finger_sf"/>
</dbReference>
<dbReference type="Pfam" id="PF13392">
    <property type="entry name" value="HNH_3"/>
    <property type="match status" value="1"/>
</dbReference>
<dbReference type="SUPFAM" id="SSF54060">
    <property type="entry name" value="His-Me finger endonucleases"/>
    <property type="match status" value="1"/>
</dbReference>
<evidence type="ECO:0000313" key="2">
    <source>
        <dbReference type="EMBL" id="RPF54761.1"/>
    </source>
</evidence>
<dbReference type="Gene3D" id="3.90.75.20">
    <property type="match status" value="1"/>
</dbReference>
<dbReference type="InterPro" id="IPR003615">
    <property type="entry name" value="HNH_nuc"/>
</dbReference>
<dbReference type="RefSeq" id="WP_211329125.1">
    <property type="nucleotide sequence ID" value="NZ_RKRK01000006.1"/>
</dbReference>
<name>A0A3N5CCP7_9BACL</name>
<organism evidence="2 3">
    <name type="scientific">Abyssicoccus albus</name>
    <dbReference type="NCBI Taxonomy" id="1817405"/>
    <lineage>
        <taxon>Bacteria</taxon>
        <taxon>Bacillati</taxon>
        <taxon>Bacillota</taxon>
        <taxon>Bacilli</taxon>
        <taxon>Bacillales</taxon>
        <taxon>Abyssicoccaceae</taxon>
    </lineage>
</organism>